<feature type="compositionally biased region" description="Basic and acidic residues" evidence="1">
    <location>
        <begin position="77"/>
        <end position="94"/>
    </location>
</feature>
<keyword evidence="3" id="KW-1185">Reference proteome</keyword>
<name>A0A8T2PT61_9TELE</name>
<accession>A0A8T2PT61</accession>
<reference evidence="2" key="1">
    <citation type="thesis" date="2021" institute="BYU ScholarsArchive" country="Provo, UT, USA">
        <title>Applications of and Algorithms for Genome Assembly and Genomic Analyses with an Emphasis on Marine Teleosts.</title>
        <authorList>
            <person name="Pickett B.D."/>
        </authorList>
    </citation>
    <scope>NUCLEOTIDE SEQUENCE</scope>
    <source>
        <strain evidence="2">HI-2016</strain>
    </source>
</reference>
<organism evidence="2 3">
    <name type="scientific">Albula glossodonta</name>
    <name type="common">roundjaw bonefish</name>
    <dbReference type="NCBI Taxonomy" id="121402"/>
    <lineage>
        <taxon>Eukaryota</taxon>
        <taxon>Metazoa</taxon>
        <taxon>Chordata</taxon>
        <taxon>Craniata</taxon>
        <taxon>Vertebrata</taxon>
        <taxon>Euteleostomi</taxon>
        <taxon>Actinopterygii</taxon>
        <taxon>Neopterygii</taxon>
        <taxon>Teleostei</taxon>
        <taxon>Albuliformes</taxon>
        <taxon>Albulidae</taxon>
        <taxon>Albula</taxon>
    </lineage>
</organism>
<evidence type="ECO:0000313" key="3">
    <source>
        <dbReference type="Proteomes" id="UP000824540"/>
    </source>
</evidence>
<dbReference type="EMBL" id="JAFBMS010000002">
    <property type="protein sequence ID" value="KAG9354534.1"/>
    <property type="molecule type" value="Genomic_DNA"/>
</dbReference>
<feature type="compositionally biased region" description="Polar residues" evidence="1">
    <location>
        <begin position="59"/>
        <end position="73"/>
    </location>
</feature>
<dbReference type="Proteomes" id="UP000824540">
    <property type="component" value="Unassembled WGS sequence"/>
</dbReference>
<evidence type="ECO:0000313" key="2">
    <source>
        <dbReference type="EMBL" id="KAG9354534.1"/>
    </source>
</evidence>
<sequence>MEQSYLPGVKWQVLGVSFPSGDPNRHLVMPKRHHPQSLTSTVDDDNTEITVDLEESLSDDATSISKTCPNEHNYSILKKDEESKKAIPKQDDPPLPRLRPPQNPTSKVKTPCLGYSSGLRIAFRQTRRLLLQGRERIQSVGTPPQVLEEKMWLAVQTNKAGGGGSKDAYKTMYK</sequence>
<proteinExistence type="predicted"/>
<protein>
    <submittedName>
        <fullName evidence="2">Uncharacterized protein</fullName>
    </submittedName>
</protein>
<gene>
    <name evidence="2" type="ORF">JZ751_001245</name>
</gene>
<evidence type="ECO:0000256" key="1">
    <source>
        <dbReference type="SAM" id="MobiDB-lite"/>
    </source>
</evidence>
<comment type="caution">
    <text evidence="2">The sequence shown here is derived from an EMBL/GenBank/DDBJ whole genome shotgun (WGS) entry which is preliminary data.</text>
</comment>
<feature type="region of interest" description="Disordered" evidence="1">
    <location>
        <begin position="59"/>
        <end position="111"/>
    </location>
</feature>
<dbReference type="AlphaFoldDB" id="A0A8T2PT61"/>